<dbReference type="EMBL" id="UINC01150364">
    <property type="protein sequence ID" value="SVD43360.1"/>
    <property type="molecule type" value="Genomic_DNA"/>
</dbReference>
<protein>
    <submittedName>
        <fullName evidence="1">Uncharacterized protein</fullName>
    </submittedName>
</protein>
<proteinExistence type="predicted"/>
<accession>A0A382VA91</accession>
<organism evidence="1">
    <name type="scientific">marine metagenome</name>
    <dbReference type="NCBI Taxonomy" id="408172"/>
    <lineage>
        <taxon>unclassified sequences</taxon>
        <taxon>metagenomes</taxon>
        <taxon>ecological metagenomes</taxon>
    </lineage>
</organism>
<gene>
    <name evidence="1" type="ORF">METZ01_LOCUS396214</name>
</gene>
<sequence>HGSADRTAHELGHRDTKMLFGHYRELVSRNHAAQFWDISPIQNRTPSNLILHSEAFWEKAPLENQICPSG</sequence>
<name>A0A382VA91_9ZZZZ</name>
<evidence type="ECO:0000313" key="1">
    <source>
        <dbReference type="EMBL" id="SVD43360.1"/>
    </source>
</evidence>
<feature type="non-terminal residue" evidence="1">
    <location>
        <position position="1"/>
    </location>
</feature>
<dbReference type="AlphaFoldDB" id="A0A382VA91"/>
<reference evidence="1" key="1">
    <citation type="submission" date="2018-05" db="EMBL/GenBank/DDBJ databases">
        <authorList>
            <person name="Lanie J.A."/>
            <person name="Ng W.-L."/>
            <person name="Kazmierczak K.M."/>
            <person name="Andrzejewski T.M."/>
            <person name="Davidsen T.M."/>
            <person name="Wayne K.J."/>
            <person name="Tettelin H."/>
            <person name="Glass J.I."/>
            <person name="Rusch D."/>
            <person name="Podicherti R."/>
            <person name="Tsui H.-C.T."/>
            <person name="Winkler M.E."/>
        </authorList>
    </citation>
    <scope>NUCLEOTIDE SEQUENCE</scope>
</reference>